<keyword evidence="6" id="KW-1185">Reference proteome</keyword>
<dbReference type="PANTHER" id="PTHR48108">
    <property type="entry name" value="CBS DOMAIN-CONTAINING PROTEIN CBSX2, CHLOROPLASTIC"/>
    <property type="match status" value="1"/>
</dbReference>
<gene>
    <name evidence="5" type="ORF">EXU30_17830</name>
</gene>
<dbReference type="SUPFAM" id="SSF54631">
    <property type="entry name" value="CBS-domain pair"/>
    <property type="match status" value="1"/>
</dbReference>
<dbReference type="InterPro" id="IPR000644">
    <property type="entry name" value="CBS_dom"/>
</dbReference>
<dbReference type="GO" id="GO:0008773">
    <property type="term" value="F:[protein-PII] uridylyltransferase activity"/>
    <property type="evidence" value="ECO:0007669"/>
    <property type="project" value="InterPro"/>
</dbReference>
<dbReference type="InterPro" id="IPR018490">
    <property type="entry name" value="cNMP-bd_dom_sf"/>
</dbReference>
<dbReference type="InterPro" id="IPR000595">
    <property type="entry name" value="cNMP-bd_dom"/>
</dbReference>
<dbReference type="CDD" id="cd04587">
    <property type="entry name" value="CBS_pair_CAP-ED_NT_Pol-beta-like_DUF294_assoc"/>
    <property type="match status" value="1"/>
</dbReference>
<dbReference type="InterPro" id="IPR051462">
    <property type="entry name" value="CBS_domain-containing"/>
</dbReference>
<dbReference type="Proteomes" id="UP000291106">
    <property type="component" value="Chromosome"/>
</dbReference>
<feature type="domain" description="CBS" evidence="4">
    <location>
        <begin position="156"/>
        <end position="212"/>
    </location>
</feature>
<reference evidence="5 6" key="1">
    <citation type="submission" date="2019-02" db="EMBL/GenBank/DDBJ databases">
        <title>Shewanella sp. D4-2 isolated from Dokdo Island.</title>
        <authorList>
            <person name="Baek K."/>
        </authorList>
    </citation>
    <scope>NUCLEOTIDE SEQUENCE [LARGE SCALE GENOMIC DNA]</scope>
    <source>
        <strain evidence="5 6">D4-2</strain>
    </source>
</reference>
<dbReference type="SUPFAM" id="SSF51206">
    <property type="entry name" value="cAMP-binding domain-like"/>
    <property type="match status" value="1"/>
</dbReference>
<keyword evidence="1" id="KW-0677">Repeat</keyword>
<sequence>MDESEILPIVQFLQSLVPFDALTEADLRQASLSLTVGYYGKASRYVPLKPDNKQLFIVRSGAFEVRDGQGELIDRLGEGDYFGFPSLLTGEEVTNKVAILEDSLVYHLSEQTFDFLRANYRSFDQFFNRAYARRMRHQGRFTAKDLTTTSKVNVLMAKSPITISGNESVQSAAKLMQSQRVSSLLVVDNQKLVGILTDRDLRNRVLAQGFDGSLKVFQAMTREPVSLGPNSLTFEAMLALSEHNIHHLPIVDAGVPVGMITSSDILRAQSSQPLLLIKEIDKQDSVESLVQVSKQIPVLLQNLVSADARAEEIGRVLTSVTDALTRRLIDINQTLLGKAPMPFCWLAFGSQGRQDQVACSDQDNGLLLAHEPDEFAASYFEQLSKAVCKGLNDCGYVFCPGDIMAQNPKWRMGLSQWQQCFSKWVNNPDPKALMHASIFFDMRAVYGPQSLFDELQISVLNATKDNDIFLAGMTNNALNENPPLGFFRKFVLERDGSELKGMDLKHKGSAIINDIARVYALSAGITEVNTAKRIRLLMEQKIINRKDALNLADAHEFIAHMRLSNQGYQATHQLPLSNYLKPQHLSSLMRHQLRDAFKVVHDAQAGLKLKFTRSF</sequence>
<protein>
    <submittedName>
        <fullName evidence="5">Cyclic nucleotide-binding/CBS domain-containing protein</fullName>
    </submittedName>
</protein>
<dbReference type="PANTHER" id="PTHR48108:SF31">
    <property type="entry name" value="CBS DOMAIN AND CYCLIC NUCLEOTIDE-REGULATED NUCLEOTIDYLTRANSFERASE"/>
    <property type="match status" value="1"/>
</dbReference>
<evidence type="ECO:0000259" key="3">
    <source>
        <dbReference type="PROSITE" id="PS50042"/>
    </source>
</evidence>
<dbReference type="InterPro" id="IPR046342">
    <property type="entry name" value="CBS_dom_sf"/>
</dbReference>
<keyword evidence="2" id="KW-0129">CBS domain</keyword>
<dbReference type="CDD" id="cd05401">
    <property type="entry name" value="NT_GlnE_GlnD_like"/>
    <property type="match status" value="1"/>
</dbReference>
<evidence type="ECO:0000259" key="4">
    <source>
        <dbReference type="PROSITE" id="PS51371"/>
    </source>
</evidence>
<dbReference type="OrthoDB" id="9808528at2"/>
<dbReference type="Pfam" id="PF00571">
    <property type="entry name" value="CBS"/>
    <property type="match status" value="2"/>
</dbReference>
<dbReference type="PROSITE" id="PS50042">
    <property type="entry name" value="CNMP_BINDING_3"/>
    <property type="match status" value="1"/>
</dbReference>
<dbReference type="SMART" id="SM00100">
    <property type="entry name" value="cNMP"/>
    <property type="match status" value="1"/>
</dbReference>
<dbReference type="SMART" id="SM00116">
    <property type="entry name" value="CBS"/>
    <property type="match status" value="2"/>
</dbReference>
<dbReference type="CDD" id="cd00038">
    <property type="entry name" value="CAP_ED"/>
    <property type="match status" value="1"/>
</dbReference>
<dbReference type="InterPro" id="IPR014710">
    <property type="entry name" value="RmlC-like_jellyroll"/>
</dbReference>
<feature type="domain" description="Cyclic nucleotide-binding" evidence="3">
    <location>
        <begin position="18"/>
        <end position="116"/>
    </location>
</feature>
<organism evidence="5 6">
    <name type="scientific">Shewanella maritima</name>
    <dbReference type="NCBI Taxonomy" id="2520507"/>
    <lineage>
        <taxon>Bacteria</taxon>
        <taxon>Pseudomonadati</taxon>
        <taxon>Pseudomonadota</taxon>
        <taxon>Gammaproteobacteria</taxon>
        <taxon>Alteromonadales</taxon>
        <taxon>Shewanellaceae</taxon>
        <taxon>Shewanella</taxon>
    </lineage>
</organism>
<dbReference type="KEGG" id="smai:EXU30_17830"/>
<dbReference type="Pfam" id="PF00027">
    <property type="entry name" value="cNMP_binding"/>
    <property type="match status" value="1"/>
</dbReference>
<name>A0A411PLA5_9GAMM</name>
<dbReference type="Gene3D" id="3.10.580.10">
    <property type="entry name" value="CBS-domain"/>
    <property type="match status" value="1"/>
</dbReference>
<proteinExistence type="predicted"/>
<dbReference type="Gene3D" id="2.60.120.10">
    <property type="entry name" value="Jelly Rolls"/>
    <property type="match status" value="1"/>
</dbReference>
<dbReference type="InterPro" id="IPR005105">
    <property type="entry name" value="GlnD_Uridyltrans_N"/>
</dbReference>
<dbReference type="EMBL" id="CP036200">
    <property type="protein sequence ID" value="QBF84326.1"/>
    <property type="molecule type" value="Genomic_DNA"/>
</dbReference>
<evidence type="ECO:0000313" key="6">
    <source>
        <dbReference type="Proteomes" id="UP000291106"/>
    </source>
</evidence>
<evidence type="ECO:0000256" key="1">
    <source>
        <dbReference type="ARBA" id="ARBA00022737"/>
    </source>
</evidence>
<dbReference type="PROSITE" id="PS51371">
    <property type="entry name" value="CBS"/>
    <property type="match status" value="2"/>
</dbReference>
<dbReference type="InterPro" id="IPR018821">
    <property type="entry name" value="DUF294_put_nucleoTrafse_sb-bd"/>
</dbReference>
<evidence type="ECO:0000313" key="5">
    <source>
        <dbReference type="EMBL" id="QBF84326.1"/>
    </source>
</evidence>
<evidence type="ECO:0000256" key="2">
    <source>
        <dbReference type="PROSITE-ProRule" id="PRU00703"/>
    </source>
</evidence>
<feature type="domain" description="CBS" evidence="4">
    <location>
        <begin position="220"/>
        <end position="276"/>
    </location>
</feature>
<dbReference type="AlphaFoldDB" id="A0A411PLA5"/>
<dbReference type="Pfam" id="PF03445">
    <property type="entry name" value="DUF294"/>
    <property type="match status" value="1"/>
</dbReference>
<accession>A0A411PLA5</accession>
<dbReference type="RefSeq" id="WP_130602325.1">
    <property type="nucleotide sequence ID" value="NZ_CP036200.1"/>
</dbReference>
<dbReference type="Pfam" id="PF10335">
    <property type="entry name" value="DUF294_C"/>
    <property type="match status" value="1"/>
</dbReference>